<evidence type="ECO:0000313" key="1">
    <source>
        <dbReference type="EMBL" id="CEN35883.1"/>
    </source>
</evidence>
<gene>
    <name evidence="1" type="ORF">CCYN2B_290040</name>
</gene>
<evidence type="ECO:0000313" key="2">
    <source>
        <dbReference type="Proteomes" id="UP000038055"/>
    </source>
</evidence>
<accession>A0A0B7HE79</accession>
<reference evidence="2" key="1">
    <citation type="submission" date="2015-01" db="EMBL/GenBank/DDBJ databases">
        <authorList>
            <person name="MANFREDI Pablo"/>
        </authorList>
    </citation>
    <scope>NUCLEOTIDE SEQUENCE [LARGE SCALE GENOMIC DNA]</scope>
    <source>
        <strain evidence="2">Ccyn2B</strain>
    </source>
</reference>
<proteinExistence type="predicted"/>
<sequence>MNKRNFRQVYITPEMFRWHFQTGSLYEGFVIGEGYAWVSYNCMFVQDYATSSYKTITNLHTSTGISYEIQHLDNSPECIALSLGAEESLLQPDINELPPRNSNYEGEVWGNNDRFLFVGTIDGGWECYYKGIMSRKIMEVLPEVIITTNKGKKNMVIPSLPNVLNIQDRIGMSLITGNIRHLFGPDAVAITIGGEVATGIRGTFQKGILLIRSGGDIGIYNLNDLGVGFGTITISGSITITEFYSSVKKIKNIKKEQFYGGRINSDISITAYDFSFGKGYSFSSIELSDRDKNNKGFVIGSSYSVGLDAMPFNIGLGLDTGASSESIDNLNTDFQKQIDELLKK</sequence>
<keyword evidence="2" id="KW-1185">Reference proteome</keyword>
<dbReference type="Proteomes" id="UP000038055">
    <property type="component" value="Unassembled WGS sequence"/>
</dbReference>
<organism evidence="1 2">
    <name type="scientific">Capnocytophaga cynodegmi</name>
    <dbReference type="NCBI Taxonomy" id="28189"/>
    <lineage>
        <taxon>Bacteria</taxon>
        <taxon>Pseudomonadati</taxon>
        <taxon>Bacteroidota</taxon>
        <taxon>Flavobacteriia</taxon>
        <taxon>Flavobacteriales</taxon>
        <taxon>Flavobacteriaceae</taxon>
        <taxon>Capnocytophaga</taxon>
    </lineage>
</organism>
<name>A0A0B7HE79_9FLAO</name>
<dbReference type="AlphaFoldDB" id="A0A0B7HE79"/>
<dbReference type="EMBL" id="CDOD01000022">
    <property type="protein sequence ID" value="CEN35883.1"/>
    <property type="molecule type" value="Genomic_DNA"/>
</dbReference>
<protein>
    <submittedName>
        <fullName evidence="1">Uncharacterized protein</fullName>
    </submittedName>
</protein>